<evidence type="ECO:0000313" key="1">
    <source>
        <dbReference type="EMBL" id="GBA83012.1"/>
    </source>
</evidence>
<accession>A0ABQ0N4M6</accession>
<reference evidence="1 2" key="1">
    <citation type="journal article" date="2018" name="Int. J. Syst. Evol. Microbiol.">
        <title>Lactobacillus paragasseri sp. nov., a sister taxon of Lactobacillus gasseri, based on whole-genome sequence analyses.</title>
        <authorList>
            <person name="Tanizawa Y."/>
            <person name="Tada I."/>
            <person name="Kobayashi H."/>
            <person name="Endo A."/>
            <person name="Maeno S."/>
            <person name="Toyoda A."/>
            <person name="Arita M."/>
            <person name="Nakamura Y."/>
            <person name="Sakamoto M."/>
            <person name="Ohkuma M."/>
            <person name="Tohno M."/>
        </authorList>
    </citation>
    <scope>NUCLEOTIDE SEQUENCE [LARGE SCALE GENOMIC DNA]</scope>
    <source>
        <strain evidence="1 2">JCM 1130</strain>
    </source>
</reference>
<organism evidence="1 2">
    <name type="scientific">Lactobacillus paragasseri</name>
    <dbReference type="NCBI Taxonomy" id="2107999"/>
    <lineage>
        <taxon>Bacteria</taxon>
        <taxon>Bacillati</taxon>
        <taxon>Bacillota</taxon>
        <taxon>Bacilli</taxon>
        <taxon>Lactobacillales</taxon>
        <taxon>Lactobacillaceae</taxon>
        <taxon>Lactobacillus</taxon>
    </lineage>
</organism>
<comment type="caution">
    <text evidence="1">The sequence shown here is derived from an EMBL/GenBank/DDBJ whole genome shotgun (WGS) entry which is preliminary data.</text>
</comment>
<dbReference type="EMBL" id="BEXG01000004">
    <property type="protein sequence ID" value="GBA83012.1"/>
    <property type="molecule type" value="Genomic_DNA"/>
</dbReference>
<proteinExistence type="predicted"/>
<evidence type="ECO:0000313" key="2">
    <source>
        <dbReference type="Proteomes" id="UP000250714"/>
    </source>
</evidence>
<keyword evidence="2" id="KW-1185">Reference proteome</keyword>
<name>A0ABQ0N4M6_9LACO</name>
<protein>
    <submittedName>
        <fullName evidence="1">Uncharacterized protein</fullName>
    </submittedName>
</protein>
<dbReference type="Proteomes" id="UP000250714">
    <property type="component" value="Unassembled WGS sequence"/>
</dbReference>
<sequence>MFITQSEDVFSEKILLYPDKKKFLTPMKLRTFFLHQFSKQTN</sequence>
<gene>
    <name evidence="1" type="ORF">LJCM1130_15120</name>
</gene>